<dbReference type="PANTHER" id="PTHR13778:SF47">
    <property type="entry name" value="LIPOPOLYSACCHARIDE 1,3-GALACTOSYLTRANSFERASE"/>
    <property type="match status" value="1"/>
</dbReference>
<dbReference type="Proteomes" id="UP001206692">
    <property type="component" value="Unassembled WGS sequence"/>
</dbReference>
<protein>
    <submittedName>
        <fullName evidence="4">Glycosyltransferase family 8 protein</fullName>
    </submittedName>
</protein>
<evidence type="ECO:0000313" key="4">
    <source>
        <dbReference type="EMBL" id="MCQ5341499.1"/>
    </source>
</evidence>
<keyword evidence="5" id="KW-1185">Reference proteome</keyword>
<comment type="caution">
    <text evidence="4">The sequence shown here is derived from an EMBL/GenBank/DDBJ whole genome shotgun (WGS) entry which is preliminary data.</text>
</comment>
<dbReference type="InterPro" id="IPR002495">
    <property type="entry name" value="Glyco_trans_8"/>
</dbReference>
<evidence type="ECO:0000256" key="2">
    <source>
        <dbReference type="ARBA" id="ARBA00022679"/>
    </source>
</evidence>
<proteinExistence type="predicted"/>
<gene>
    <name evidence="4" type="ORF">NE675_00410</name>
</gene>
<name>A0ABT1SNT0_9FIRM</name>
<dbReference type="PANTHER" id="PTHR13778">
    <property type="entry name" value="GLYCOSYLTRANSFERASE 8 DOMAIN-CONTAINING PROTEIN"/>
    <property type="match status" value="1"/>
</dbReference>
<accession>A0ABT1SNT0</accession>
<dbReference type="CDD" id="cd04194">
    <property type="entry name" value="GT8_A4GalT_like"/>
    <property type="match status" value="1"/>
</dbReference>
<evidence type="ECO:0000256" key="1">
    <source>
        <dbReference type="ARBA" id="ARBA00022676"/>
    </source>
</evidence>
<dbReference type="RefSeq" id="WP_062412891.1">
    <property type="nucleotide sequence ID" value="NZ_JAJCIO010000001.1"/>
</dbReference>
<keyword evidence="3" id="KW-0479">Metal-binding</keyword>
<evidence type="ECO:0000313" key="5">
    <source>
        <dbReference type="Proteomes" id="UP001206692"/>
    </source>
</evidence>
<sequence>MKNFEENFFKEDNFIQSMVDYNYANSTAKNYHICYNVNDAFIYIMGASIISVLENNKGISFSFHIFTDGCSQENMEKLKMLAEQYKCRCIVYVLNMEPFADFHIKVERFSRITYARLYMPKILKKYTDRYIYLDADTMCISSLQPLWNLNLSSPMGAVSERDSAIEYRAGYLKLQNGKYFNDGVMLVNIPLWEDKGVTELCFSYQCEPRKRFLGQSQDVLNLVFDGNNDFLPSKYNVYDGGEFDKGDSVIVHWTGRRKPWQMVLSDFDRKWREYNRLSPWTTLTNLLPIKKASNYHDFKYWGMYYKWHGNYAKYIQGMFWYAILRVCYKCGINN</sequence>
<keyword evidence="1" id="KW-0328">Glycosyltransferase</keyword>
<keyword evidence="2" id="KW-0808">Transferase</keyword>
<evidence type="ECO:0000256" key="3">
    <source>
        <dbReference type="ARBA" id="ARBA00022723"/>
    </source>
</evidence>
<dbReference type="InterPro" id="IPR029044">
    <property type="entry name" value="Nucleotide-diphossugar_trans"/>
</dbReference>
<organism evidence="4 5">
    <name type="scientific">Megasphaera massiliensis</name>
    <dbReference type="NCBI Taxonomy" id="1232428"/>
    <lineage>
        <taxon>Bacteria</taxon>
        <taxon>Bacillati</taxon>
        <taxon>Bacillota</taxon>
        <taxon>Negativicutes</taxon>
        <taxon>Veillonellales</taxon>
        <taxon>Veillonellaceae</taxon>
        <taxon>Megasphaera</taxon>
    </lineage>
</organism>
<reference evidence="4 5" key="1">
    <citation type="submission" date="2022-06" db="EMBL/GenBank/DDBJ databases">
        <title>Isolation of gut microbiota from human fecal samples.</title>
        <authorList>
            <person name="Pamer E.G."/>
            <person name="Barat B."/>
            <person name="Waligurski E."/>
            <person name="Medina S."/>
            <person name="Paddock L."/>
            <person name="Mostad J."/>
        </authorList>
    </citation>
    <scope>NUCLEOTIDE SEQUENCE [LARGE SCALE GENOMIC DNA]</scope>
    <source>
        <strain evidence="4 5">DFI.1.1</strain>
    </source>
</reference>
<dbReference type="SUPFAM" id="SSF53448">
    <property type="entry name" value="Nucleotide-diphospho-sugar transferases"/>
    <property type="match status" value="1"/>
</dbReference>
<dbReference type="EMBL" id="JANGEW010000001">
    <property type="protein sequence ID" value="MCQ5341499.1"/>
    <property type="molecule type" value="Genomic_DNA"/>
</dbReference>
<dbReference type="Pfam" id="PF01501">
    <property type="entry name" value="Glyco_transf_8"/>
    <property type="match status" value="1"/>
</dbReference>
<dbReference type="Gene3D" id="3.90.550.10">
    <property type="entry name" value="Spore Coat Polysaccharide Biosynthesis Protein SpsA, Chain A"/>
    <property type="match status" value="1"/>
</dbReference>
<dbReference type="InterPro" id="IPR050748">
    <property type="entry name" value="Glycosyltrans_8_dom-fam"/>
</dbReference>